<reference evidence="2" key="1">
    <citation type="journal article" date="2017" name="Nat. Commun.">
        <title>The asparagus genome sheds light on the origin and evolution of a young Y chromosome.</title>
        <authorList>
            <person name="Harkess A."/>
            <person name="Zhou J."/>
            <person name="Xu C."/>
            <person name="Bowers J.E."/>
            <person name="Van der Hulst R."/>
            <person name="Ayyampalayam S."/>
            <person name="Mercati F."/>
            <person name="Riccardi P."/>
            <person name="McKain M.R."/>
            <person name="Kakrana A."/>
            <person name="Tang H."/>
            <person name="Ray J."/>
            <person name="Groenendijk J."/>
            <person name="Arikit S."/>
            <person name="Mathioni S.M."/>
            <person name="Nakano M."/>
            <person name="Shan H."/>
            <person name="Telgmann-Rauber A."/>
            <person name="Kanno A."/>
            <person name="Yue Z."/>
            <person name="Chen H."/>
            <person name="Li W."/>
            <person name="Chen Y."/>
            <person name="Xu X."/>
            <person name="Zhang Y."/>
            <person name="Luo S."/>
            <person name="Chen H."/>
            <person name="Gao J."/>
            <person name="Mao Z."/>
            <person name="Pires J.C."/>
            <person name="Luo M."/>
            <person name="Kudrna D."/>
            <person name="Wing R.A."/>
            <person name="Meyers B.C."/>
            <person name="Yi K."/>
            <person name="Kong H."/>
            <person name="Lavrijsen P."/>
            <person name="Sunseri F."/>
            <person name="Falavigna A."/>
            <person name="Ye Y."/>
            <person name="Leebens-Mack J.H."/>
            <person name="Chen G."/>
        </authorList>
    </citation>
    <scope>NUCLEOTIDE SEQUENCE [LARGE SCALE GENOMIC DNA]</scope>
    <source>
        <strain evidence="2">cv. DH0086</strain>
    </source>
</reference>
<proteinExistence type="predicted"/>
<evidence type="ECO:0000313" key="2">
    <source>
        <dbReference type="Proteomes" id="UP000243459"/>
    </source>
</evidence>
<protein>
    <submittedName>
        <fullName evidence="1">Uncharacterized protein</fullName>
    </submittedName>
</protein>
<accession>A0A5P1EIT2</accession>
<dbReference type="AlphaFoldDB" id="A0A5P1EIT2"/>
<sequence length="113" mass="12910">MGREKRIRGFIIHTYPFSTLWNAKGQDDKVDVSAVSVLRNKSLEWYGEGIIVVANEGSFRSNVSLPWMIMKAFNNVVTLDEKFFANLVADYEVRDLVDCLEFCGFTRMGTIGY</sequence>
<organism evidence="1 2">
    <name type="scientific">Asparagus officinalis</name>
    <name type="common">Garden asparagus</name>
    <dbReference type="NCBI Taxonomy" id="4686"/>
    <lineage>
        <taxon>Eukaryota</taxon>
        <taxon>Viridiplantae</taxon>
        <taxon>Streptophyta</taxon>
        <taxon>Embryophyta</taxon>
        <taxon>Tracheophyta</taxon>
        <taxon>Spermatophyta</taxon>
        <taxon>Magnoliopsida</taxon>
        <taxon>Liliopsida</taxon>
        <taxon>Asparagales</taxon>
        <taxon>Asparagaceae</taxon>
        <taxon>Asparagoideae</taxon>
        <taxon>Asparagus</taxon>
    </lineage>
</organism>
<dbReference type="Proteomes" id="UP000243459">
    <property type="component" value="Chromosome 7"/>
</dbReference>
<dbReference type="EMBL" id="CM007387">
    <property type="protein sequence ID" value="ONK64521.1"/>
    <property type="molecule type" value="Genomic_DNA"/>
</dbReference>
<dbReference type="Gramene" id="ONK64521">
    <property type="protein sequence ID" value="ONK64521"/>
    <property type="gene ID" value="A4U43_C07F26960"/>
</dbReference>
<gene>
    <name evidence="1" type="ORF">A4U43_C07F26960</name>
</gene>
<evidence type="ECO:0000313" key="1">
    <source>
        <dbReference type="EMBL" id="ONK64521.1"/>
    </source>
</evidence>
<name>A0A5P1EIT2_ASPOF</name>
<keyword evidence="2" id="KW-1185">Reference proteome</keyword>